<evidence type="ECO:0000313" key="2">
    <source>
        <dbReference type="EMBL" id="SMH37106.1"/>
    </source>
</evidence>
<evidence type="ECO:0000256" key="1">
    <source>
        <dbReference type="SAM" id="MobiDB-lite"/>
    </source>
</evidence>
<dbReference type="EMBL" id="FXBL01000004">
    <property type="protein sequence ID" value="SMH37106.1"/>
    <property type="molecule type" value="Genomic_DNA"/>
</dbReference>
<feature type="compositionally biased region" description="Acidic residues" evidence="1">
    <location>
        <begin position="72"/>
        <end position="100"/>
    </location>
</feature>
<keyword evidence="3" id="KW-1185">Reference proteome</keyword>
<name>A0A1X7NI93_9HYPH</name>
<gene>
    <name evidence="2" type="ORF">SAMN02982922_1867</name>
</gene>
<organism evidence="2 3">
    <name type="scientific">Mesorhizobium australicum</name>
    <dbReference type="NCBI Taxonomy" id="536018"/>
    <lineage>
        <taxon>Bacteria</taxon>
        <taxon>Pseudomonadati</taxon>
        <taxon>Pseudomonadota</taxon>
        <taxon>Alphaproteobacteria</taxon>
        <taxon>Hyphomicrobiales</taxon>
        <taxon>Phyllobacteriaceae</taxon>
        <taxon>Mesorhizobium</taxon>
    </lineage>
</organism>
<feature type="region of interest" description="Disordered" evidence="1">
    <location>
        <begin position="55"/>
        <end position="100"/>
    </location>
</feature>
<reference evidence="3" key="1">
    <citation type="submission" date="2017-04" db="EMBL/GenBank/DDBJ databases">
        <authorList>
            <person name="Varghese N."/>
            <person name="Submissions S."/>
        </authorList>
    </citation>
    <scope>NUCLEOTIDE SEQUENCE [LARGE SCALE GENOMIC DNA]</scope>
    <source>
        <strain evidence="3">B5P</strain>
    </source>
</reference>
<protein>
    <submittedName>
        <fullName evidence="2">Amphi-Trp domain-containing protein</fullName>
    </submittedName>
</protein>
<dbReference type="AlphaFoldDB" id="A0A1X7NI93"/>
<proteinExistence type="predicted"/>
<dbReference type="Proteomes" id="UP000193083">
    <property type="component" value="Unassembled WGS sequence"/>
</dbReference>
<sequence>MTTDRDIEKNYSLQDFIVELRRLADTLEAGEDYEIEIEDETVLIPGHAVFSIEHEREDGQQEIEFQISWKDEADEDEEDEEQDEQEDDEEEEDEEEEVQA</sequence>
<dbReference type="NCBIfam" id="TIGR04354">
    <property type="entry name" value="amphi-Trp"/>
    <property type="match status" value="1"/>
</dbReference>
<evidence type="ECO:0000313" key="3">
    <source>
        <dbReference type="Proteomes" id="UP000193083"/>
    </source>
</evidence>
<dbReference type="OrthoDB" id="3078539at2"/>
<dbReference type="RefSeq" id="WP_085463912.1">
    <property type="nucleotide sequence ID" value="NZ_FXBL01000004.1"/>
</dbReference>
<dbReference type="InterPro" id="IPR027598">
    <property type="entry name" value="Amphi-Trp_dom"/>
</dbReference>
<accession>A0A1X7NI93</accession>